<protein>
    <submittedName>
        <fullName evidence="2">Uncharacterized protein</fullName>
    </submittedName>
</protein>
<organism evidence="2 3">
    <name type="scientific">Pleurodeles waltl</name>
    <name type="common">Iberian ribbed newt</name>
    <dbReference type="NCBI Taxonomy" id="8319"/>
    <lineage>
        <taxon>Eukaryota</taxon>
        <taxon>Metazoa</taxon>
        <taxon>Chordata</taxon>
        <taxon>Craniata</taxon>
        <taxon>Vertebrata</taxon>
        <taxon>Euteleostomi</taxon>
        <taxon>Amphibia</taxon>
        <taxon>Batrachia</taxon>
        <taxon>Caudata</taxon>
        <taxon>Salamandroidea</taxon>
        <taxon>Salamandridae</taxon>
        <taxon>Pleurodelinae</taxon>
        <taxon>Pleurodeles</taxon>
    </lineage>
</organism>
<evidence type="ECO:0000313" key="3">
    <source>
        <dbReference type="Proteomes" id="UP001066276"/>
    </source>
</evidence>
<sequence length="238" mass="24679">MGENHGANPIGWVTGWGIMEPSKVVQALKVLQEEGREDLLKEGVLEQVTNSPERTVEFVGKSASNVPVAHPVRQGGARFARRSGASFRQRVAAARRGMLSEGAVSAVGQVGLRLLGARTLKSQRAPRTAASVVGQTGALSAGAHALKGQRASNKGKKQAPSTIESDAEQVELALEERAFGGATNMAAPSEDIEIGAVDIGRQHLSGGHELAALSDMEVVVIDSDGEGDEGKAVGSETG</sequence>
<gene>
    <name evidence="2" type="ORF">NDU88_008450</name>
</gene>
<evidence type="ECO:0000256" key="1">
    <source>
        <dbReference type="SAM" id="MobiDB-lite"/>
    </source>
</evidence>
<comment type="caution">
    <text evidence="2">The sequence shown here is derived from an EMBL/GenBank/DDBJ whole genome shotgun (WGS) entry which is preliminary data.</text>
</comment>
<dbReference type="EMBL" id="JANPWB010000009">
    <property type="protein sequence ID" value="KAJ1155721.1"/>
    <property type="molecule type" value="Genomic_DNA"/>
</dbReference>
<dbReference type="Proteomes" id="UP001066276">
    <property type="component" value="Chromosome 5"/>
</dbReference>
<proteinExistence type="predicted"/>
<accession>A0AAV7RSD9</accession>
<evidence type="ECO:0000313" key="2">
    <source>
        <dbReference type="EMBL" id="KAJ1155721.1"/>
    </source>
</evidence>
<feature type="region of interest" description="Disordered" evidence="1">
    <location>
        <begin position="143"/>
        <end position="165"/>
    </location>
</feature>
<keyword evidence="3" id="KW-1185">Reference proteome</keyword>
<reference evidence="2" key="1">
    <citation type="journal article" date="2022" name="bioRxiv">
        <title>Sequencing and chromosome-scale assembly of the giantPleurodeles waltlgenome.</title>
        <authorList>
            <person name="Brown T."/>
            <person name="Elewa A."/>
            <person name="Iarovenko S."/>
            <person name="Subramanian E."/>
            <person name="Araus A.J."/>
            <person name="Petzold A."/>
            <person name="Susuki M."/>
            <person name="Suzuki K.-i.T."/>
            <person name="Hayashi T."/>
            <person name="Toyoda A."/>
            <person name="Oliveira C."/>
            <person name="Osipova E."/>
            <person name="Leigh N.D."/>
            <person name="Simon A."/>
            <person name="Yun M.H."/>
        </authorList>
    </citation>
    <scope>NUCLEOTIDE SEQUENCE</scope>
    <source>
        <strain evidence="2">20211129_DDA</strain>
        <tissue evidence="2">Liver</tissue>
    </source>
</reference>
<dbReference type="AlphaFoldDB" id="A0AAV7RSD9"/>
<name>A0AAV7RSD9_PLEWA</name>